<proteinExistence type="predicted"/>
<feature type="compositionally biased region" description="Polar residues" evidence="1">
    <location>
        <begin position="11"/>
        <end position="23"/>
    </location>
</feature>
<sequence length="61" mass="6958">MPPKRPPPPQEQSSARKSKANTVATQELSFLRRKKDAQIQDAMDKFADELNRSSDDEDNIE</sequence>
<dbReference type="Proteomes" id="UP000276991">
    <property type="component" value="Unassembled WGS sequence"/>
</dbReference>
<dbReference type="STRING" id="6277.A0A498SZW3"/>
<organism evidence="2 3">
    <name type="scientific">Acanthocheilonema viteae</name>
    <name type="common">Filarial nematode worm</name>
    <name type="synonym">Dipetalonema viteae</name>
    <dbReference type="NCBI Taxonomy" id="6277"/>
    <lineage>
        <taxon>Eukaryota</taxon>
        <taxon>Metazoa</taxon>
        <taxon>Ecdysozoa</taxon>
        <taxon>Nematoda</taxon>
        <taxon>Chromadorea</taxon>
        <taxon>Rhabditida</taxon>
        <taxon>Spirurina</taxon>
        <taxon>Spiruromorpha</taxon>
        <taxon>Filarioidea</taxon>
        <taxon>Onchocercidae</taxon>
        <taxon>Acanthocheilonema</taxon>
    </lineage>
</organism>
<dbReference type="AlphaFoldDB" id="A0A498SZW3"/>
<protein>
    <submittedName>
        <fullName evidence="2">Uncharacterized protein</fullName>
    </submittedName>
</protein>
<feature type="region of interest" description="Disordered" evidence="1">
    <location>
        <begin position="1"/>
        <end position="23"/>
    </location>
</feature>
<reference evidence="2 3" key="1">
    <citation type="submission" date="2018-08" db="EMBL/GenBank/DDBJ databases">
        <authorList>
            <person name="Laetsch R D."/>
            <person name="Stevens L."/>
            <person name="Kumar S."/>
            <person name="Blaxter L. M."/>
        </authorList>
    </citation>
    <scope>NUCLEOTIDE SEQUENCE [LARGE SCALE GENOMIC DNA]</scope>
</reference>
<dbReference type="EMBL" id="UPTC01004398">
    <property type="protein sequence ID" value="VBB34937.1"/>
    <property type="molecule type" value="Genomic_DNA"/>
</dbReference>
<feature type="non-terminal residue" evidence="2">
    <location>
        <position position="61"/>
    </location>
</feature>
<feature type="compositionally biased region" description="Pro residues" evidence="1">
    <location>
        <begin position="1"/>
        <end position="10"/>
    </location>
</feature>
<accession>A0A498SZW3</accession>
<gene>
    <name evidence="2" type="ORF">NAV_LOCUS9728</name>
</gene>
<evidence type="ECO:0000313" key="3">
    <source>
        <dbReference type="Proteomes" id="UP000276991"/>
    </source>
</evidence>
<evidence type="ECO:0000313" key="2">
    <source>
        <dbReference type="EMBL" id="VBB34937.1"/>
    </source>
</evidence>
<evidence type="ECO:0000256" key="1">
    <source>
        <dbReference type="SAM" id="MobiDB-lite"/>
    </source>
</evidence>
<name>A0A498SZW3_ACAVI</name>
<keyword evidence="3" id="KW-1185">Reference proteome</keyword>